<accession>A0A9P4Q619</accession>
<evidence type="ECO:0000313" key="8">
    <source>
        <dbReference type="EMBL" id="KAF2719006.1"/>
    </source>
</evidence>
<dbReference type="Pfam" id="PF00445">
    <property type="entry name" value="Ribonuclease_T2"/>
    <property type="match status" value="1"/>
</dbReference>
<dbReference type="SUPFAM" id="SSF55895">
    <property type="entry name" value="Ribonuclease Rh-like"/>
    <property type="match status" value="1"/>
</dbReference>
<dbReference type="PROSITE" id="PS00531">
    <property type="entry name" value="RNASE_T2_2"/>
    <property type="match status" value="1"/>
</dbReference>
<evidence type="ECO:0000256" key="5">
    <source>
        <dbReference type="PIRSR" id="PIRSR633697-1"/>
    </source>
</evidence>
<gene>
    <name evidence="8" type="ORF">K431DRAFT_287180</name>
</gene>
<keyword evidence="3" id="KW-0378">Hydrolase</keyword>
<sequence length="315" mass="35184">MKGITRLNLLLASTAAASLYGESKLNHSCSLIPDYLSCSAQANPLTVDSCCVETFGGLLLQTQFWDAYTYGDQKLPSNSWTIHGLWPDFCNGSYTQYCDLSRQYDPFPSPNTTNGLPNGTVVPPYKGPSISKFIKAFGKYDLLEFMNKYWVSNTGPNDEFWAHEFSKHATCYSTFDIPCYGPKYRKHEDVVEFFETVIKYWKHFPTWEWLAEADIVPSNTTTYSISDILSTLTAASNARPYLGCSGPRFNETVAGANSTDNGRTIISEAWYYMHAYGRVQSGSFVPTDATGGSCATTPGAIHYYARTNGSEWYEN</sequence>
<evidence type="ECO:0000256" key="2">
    <source>
        <dbReference type="ARBA" id="ARBA00012571"/>
    </source>
</evidence>
<dbReference type="AlphaFoldDB" id="A0A9P4Q619"/>
<dbReference type="PANTHER" id="PTHR11240">
    <property type="entry name" value="RIBONUCLEASE T2"/>
    <property type="match status" value="1"/>
</dbReference>
<dbReference type="EC" id="4.6.1.19" evidence="2"/>
<dbReference type="Proteomes" id="UP000799441">
    <property type="component" value="Unassembled WGS sequence"/>
</dbReference>
<evidence type="ECO:0000256" key="7">
    <source>
        <dbReference type="SAM" id="SignalP"/>
    </source>
</evidence>
<keyword evidence="4" id="KW-1015">Disulfide bond</keyword>
<feature type="signal peptide" evidence="7">
    <location>
        <begin position="1"/>
        <end position="16"/>
    </location>
</feature>
<dbReference type="GO" id="GO:0003723">
    <property type="term" value="F:RNA binding"/>
    <property type="evidence" value="ECO:0007669"/>
    <property type="project" value="InterPro"/>
</dbReference>
<feature type="chain" id="PRO_5040184373" description="ribonuclease T2" evidence="7">
    <location>
        <begin position="17"/>
        <end position="315"/>
    </location>
</feature>
<dbReference type="CDD" id="cd01061">
    <property type="entry name" value="RNase_T2_euk"/>
    <property type="match status" value="1"/>
</dbReference>
<dbReference type="GO" id="GO:0006401">
    <property type="term" value="P:RNA catabolic process"/>
    <property type="evidence" value="ECO:0007669"/>
    <property type="project" value="TreeGrafter"/>
</dbReference>
<keyword evidence="9" id="KW-1185">Reference proteome</keyword>
<evidence type="ECO:0000256" key="1">
    <source>
        <dbReference type="ARBA" id="ARBA00007469"/>
    </source>
</evidence>
<dbReference type="InterPro" id="IPR001568">
    <property type="entry name" value="RNase_T2-like"/>
</dbReference>
<feature type="active site" evidence="5">
    <location>
        <position position="168"/>
    </location>
</feature>
<dbReference type="EMBL" id="MU003817">
    <property type="protein sequence ID" value="KAF2719006.1"/>
    <property type="molecule type" value="Genomic_DNA"/>
</dbReference>
<evidence type="ECO:0000256" key="4">
    <source>
        <dbReference type="ARBA" id="ARBA00023157"/>
    </source>
</evidence>
<name>A0A9P4Q619_9PEZI</name>
<dbReference type="PANTHER" id="PTHR11240:SF17">
    <property type="entry name" value="RIBONUCLEASE T2"/>
    <property type="match status" value="1"/>
</dbReference>
<evidence type="ECO:0000313" key="9">
    <source>
        <dbReference type="Proteomes" id="UP000799441"/>
    </source>
</evidence>
<comment type="caution">
    <text evidence="8">The sequence shown here is derived from an EMBL/GenBank/DDBJ whole genome shotgun (WGS) entry which is preliminary data.</text>
</comment>
<dbReference type="GO" id="GO:0033897">
    <property type="term" value="F:ribonuclease T2 activity"/>
    <property type="evidence" value="ECO:0007669"/>
    <property type="project" value="UniProtKB-EC"/>
</dbReference>
<feature type="active site" evidence="5">
    <location>
        <position position="83"/>
    </location>
</feature>
<proteinExistence type="inferred from homology"/>
<comment type="similarity">
    <text evidence="1 6">Belongs to the RNase T2 family.</text>
</comment>
<dbReference type="InterPro" id="IPR018188">
    <property type="entry name" value="RNase_T2_His_AS_1"/>
</dbReference>
<keyword evidence="3" id="KW-0255">Endonuclease</keyword>
<evidence type="ECO:0000256" key="6">
    <source>
        <dbReference type="RuleBase" id="RU004328"/>
    </source>
</evidence>
<dbReference type="Gene3D" id="3.90.730.10">
    <property type="entry name" value="Ribonuclease T2-like"/>
    <property type="match status" value="1"/>
</dbReference>
<organism evidence="8 9">
    <name type="scientific">Polychaeton citri CBS 116435</name>
    <dbReference type="NCBI Taxonomy" id="1314669"/>
    <lineage>
        <taxon>Eukaryota</taxon>
        <taxon>Fungi</taxon>
        <taxon>Dikarya</taxon>
        <taxon>Ascomycota</taxon>
        <taxon>Pezizomycotina</taxon>
        <taxon>Dothideomycetes</taxon>
        <taxon>Dothideomycetidae</taxon>
        <taxon>Capnodiales</taxon>
        <taxon>Capnodiaceae</taxon>
        <taxon>Polychaeton</taxon>
    </lineage>
</organism>
<evidence type="ECO:0000256" key="3">
    <source>
        <dbReference type="ARBA" id="ARBA00022759"/>
    </source>
</evidence>
<protein>
    <recommendedName>
        <fullName evidence="2">ribonuclease T2</fullName>
        <ecNumber evidence="2">4.6.1.19</ecNumber>
    </recommendedName>
</protein>
<feature type="active site" evidence="5">
    <location>
        <position position="164"/>
    </location>
</feature>
<reference evidence="8" key="1">
    <citation type="journal article" date="2020" name="Stud. Mycol.">
        <title>101 Dothideomycetes genomes: a test case for predicting lifestyles and emergence of pathogens.</title>
        <authorList>
            <person name="Haridas S."/>
            <person name="Albert R."/>
            <person name="Binder M."/>
            <person name="Bloem J."/>
            <person name="Labutti K."/>
            <person name="Salamov A."/>
            <person name="Andreopoulos B."/>
            <person name="Baker S."/>
            <person name="Barry K."/>
            <person name="Bills G."/>
            <person name="Bluhm B."/>
            <person name="Cannon C."/>
            <person name="Castanera R."/>
            <person name="Culley D."/>
            <person name="Daum C."/>
            <person name="Ezra D."/>
            <person name="Gonzalez J."/>
            <person name="Henrissat B."/>
            <person name="Kuo A."/>
            <person name="Liang C."/>
            <person name="Lipzen A."/>
            <person name="Lutzoni F."/>
            <person name="Magnuson J."/>
            <person name="Mondo S."/>
            <person name="Nolan M."/>
            <person name="Ohm R."/>
            <person name="Pangilinan J."/>
            <person name="Park H.-J."/>
            <person name="Ramirez L."/>
            <person name="Alfaro M."/>
            <person name="Sun H."/>
            <person name="Tritt A."/>
            <person name="Yoshinaga Y."/>
            <person name="Zwiers L.-H."/>
            <person name="Turgeon B."/>
            <person name="Goodwin S."/>
            <person name="Spatafora J."/>
            <person name="Crous P."/>
            <person name="Grigoriev I."/>
        </authorList>
    </citation>
    <scope>NUCLEOTIDE SEQUENCE</scope>
    <source>
        <strain evidence="8">CBS 116435</strain>
    </source>
</reference>
<dbReference type="InterPro" id="IPR033697">
    <property type="entry name" value="Ribonuclease_T2_eukaryotic"/>
</dbReference>
<dbReference type="GO" id="GO:0005576">
    <property type="term" value="C:extracellular region"/>
    <property type="evidence" value="ECO:0007669"/>
    <property type="project" value="TreeGrafter"/>
</dbReference>
<dbReference type="InterPro" id="IPR033130">
    <property type="entry name" value="RNase_T2_His_AS_2"/>
</dbReference>
<dbReference type="InterPro" id="IPR036430">
    <property type="entry name" value="RNase_T2-like_sf"/>
</dbReference>
<dbReference type="PROSITE" id="PS00530">
    <property type="entry name" value="RNASE_T2_1"/>
    <property type="match status" value="1"/>
</dbReference>
<keyword evidence="7" id="KW-0732">Signal</keyword>
<dbReference type="OrthoDB" id="435754at2759"/>
<keyword evidence="3" id="KW-0540">Nuclease</keyword>